<gene>
    <name evidence="2" type="ORF">Scep_010043</name>
</gene>
<feature type="region of interest" description="Disordered" evidence="1">
    <location>
        <begin position="1"/>
        <end position="135"/>
    </location>
</feature>
<protein>
    <submittedName>
        <fullName evidence="2">Uncharacterized protein</fullName>
    </submittedName>
</protein>
<sequence length="183" mass="19960">MTRRPADRIPTDADLDGQPSIGPGGGRAPAERGREPLRGQGLSGKGRAASGDRGLLREYRMGPIIFGARPRSSTSKAQWSTLAASSSAPSSTSSLSSTSGRKRMRHAPYCLRRLHRTESEKEGPGTGYSKHTGGSQSFWTHALDKDEDDDVTLNNVLLHVHTKDHNKTELMRRCEEHTQATLD</sequence>
<feature type="compositionally biased region" description="Basic and acidic residues" evidence="1">
    <location>
        <begin position="1"/>
        <end position="11"/>
    </location>
</feature>
<dbReference type="EMBL" id="JBBNAG010000004">
    <property type="protein sequence ID" value="KAK9140362.1"/>
    <property type="molecule type" value="Genomic_DNA"/>
</dbReference>
<name>A0AAP0PDQ1_9MAGN</name>
<dbReference type="AlphaFoldDB" id="A0AAP0PDQ1"/>
<feature type="compositionally biased region" description="Low complexity" evidence="1">
    <location>
        <begin position="80"/>
        <end position="99"/>
    </location>
</feature>
<evidence type="ECO:0000313" key="2">
    <source>
        <dbReference type="EMBL" id="KAK9140362.1"/>
    </source>
</evidence>
<reference evidence="2 3" key="1">
    <citation type="submission" date="2024-01" db="EMBL/GenBank/DDBJ databases">
        <title>Genome assemblies of Stephania.</title>
        <authorList>
            <person name="Yang L."/>
        </authorList>
    </citation>
    <scope>NUCLEOTIDE SEQUENCE [LARGE SCALE GENOMIC DNA]</scope>
    <source>
        <strain evidence="2">JXDWG</strain>
        <tissue evidence="2">Leaf</tissue>
    </source>
</reference>
<proteinExistence type="predicted"/>
<comment type="caution">
    <text evidence="2">The sequence shown here is derived from an EMBL/GenBank/DDBJ whole genome shotgun (WGS) entry which is preliminary data.</text>
</comment>
<organism evidence="2 3">
    <name type="scientific">Stephania cephalantha</name>
    <dbReference type="NCBI Taxonomy" id="152367"/>
    <lineage>
        <taxon>Eukaryota</taxon>
        <taxon>Viridiplantae</taxon>
        <taxon>Streptophyta</taxon>
        <taxon>Embryophyta</taxon>
        <taxon>Tracheophyta</taxon>
        <taxon>Spermatophyta</taxon>
        <taxon>Magnoliopsida</taxon>
        <taxon>Ranunculales</taxon>
        <taxon>Menispermaceae</taxon>
        <taxon>Menispermoideae</taxon>
        <taxon>Cissampelideae</taxon>
        <taxon>Stephania</taxon>
    </lineage>
</organism>
<evidence type="ECO:0000313" key="3">
    <source>
        <dbReference type="Proteomes" id="UP001419268"/>
    </source>
</evidence>
<dbReference type="Proteomes" id="UP001419268">
    <property type="component" value="Unassembled WGS sequence"/>
</dbReference>
<evidence type="ECO:0000256" key="1">
    <source>
        <dbReference type="SAM" id="MobiDB-lite"/>
    </source>
</evidence>
<keyword evidence="3" id="KW-1185">Reference proteome</keyword>
<accession>A0AAP0PDQ1</accession>